<name>A0A915JK90_ROMCU</name>
<evidence type="ECO:0000313" key="1">
    <source>
        <dbReference type="Proteomes" id="UP000887565"/>
    </source>
</evidence>
<dbReference type="WBParaSite" id="nRc.2.0.1.t26604-RA">
    <property type="protein sequence ID" value="nRc.2.0.1.t26604-RA"/>
    <property type="gene ID" value="nRc.2.0.1.g26604"/>
</dbReference>
<keyword evidence="1" id="KW-1185">Reference proteome</keyword>
<reference evidence="2" key="1">
    <citation type="submission" date="2022-11" db="UniProtKB">
        <authorList>
            <consortium name="WormBaseParasite"/>
        </authorList>
    </citation>
    <scope>IDENTIFICATION</scope>
</reference>
<organism evidence="1 2">
    <name type="scientific">Romanomermis culicivorax</name>
    <name type="common">Nematode worm</name>
    <dbReference type="NCBI Taxonomy" id="13658"/>
    <lineage>
        <taxon>Eukaryota</taxon>
        <taxon>Metazoa</taxon>
        <taxon>Ecdysozoa</taxon>
        <taxon>Nematoda</taxon>
        <taxon>Enoplea</taxon>
        <taxon>Dorylaimia</taxon>
        <taxon>Mermithida</taxon>
        <taxon>Mermithoidea</taxon>
        <taxon>Mermithidae</taxon>
        <taxon>Romanomermis</taxon>
    </lineage>
</organism>
<protein>
    <submittedName>
        <fullName evidence="2">Uncharacterized protein</fullName>
    </submittedName>
</protein>
<dbReference type="AlphaFoldDB" id="A0A915JK90"/>
<proteinExistence type="predicted"/>
<accession>A0A915JK90</accession>
<dbReference type="Proteomes" id="UP000887565">
    <property type="component" value="Unplaced"/>
</dbReference>
<evidence type="ECO:0000313" key="2">
    <source>
        <dbReference type="WBParaSite" id="nRc.2.0.1.t26604-RA"/>
    </source>
</evidence>
<sequence>MKALISEGSCPIVFLKIYRELSGCFGRRKFPNLGIIVLMNCCYTLNEQLYLQRPNEQFGGVNGSVIVGLYYRSVLKRESDQFCNLLVLDTMQNFLSGNIKALAALLSYYPYYPSSRV</sequence>